<dbReference type="EMBL" id="BBYR01000037">
    <property type="protein sequence ID" value="GAP36567.1"/>
    <property type="molecule type" value="Genomic_DNA"/>
</dbReference>
<feature type="region of interest" description="Disordered" evidence="1">
    <location>
        <begin position="1"/>
        <end position="41"/>
    </location>
</feature>
<proteinExistence type="predicted"/>
<dbReference type="STRING" id="1547922.ISF6_2407"/>
<evidence type="ECO:0000313" key="3">
    <source>
        <dbReference type="Proteomes" id="UP000037660"/>
    </source>
</evidence>
<accession>A0A0K8P1M8</accession>
<sequence length="41" mass="4143">MHAIAMRQPVFQGGRRAGGRGGGVVAHGRGDGPSDGTPQGW</sequence>
<dbReference type="Proteomes" id="UP000037660">
    <property type="component" value="Unassembled WGS sequence"/>
</dbReference>
<comment type="caution">
    <text evidence="2">The sequence shown here is derived from an EMBL/GenBank/DDBJ whole genome shotgun (WGS) entry which is preliminary data.</text>
</comment>
<organism evidence="2 3">
    <name type="scientific">Piscinibacter sakaiensis</name>
    <name type="common">Ideonella sakaiensis</name>
    <dbReference type="NCBI Taxonomy" id="1547922"/>
    <lineage>
        <taxon>Bacteria</taxon>
        <taxon>Pseudomonadati</taxon>
        <taxon>Pseudomonadota</taxon>
        <taxon>Betaproteobacteria</taxon>
        <taxon>Burkholderiales</taxon>
        <taxon>Sphaerotilaceae</taxon>
        <taxon>Piscinibacter</taxon>
    </lineage>
</organism>
<protein>
    <submittedName>
        <fullName evidence="2">Uncharacterized protein</fullName>
    </submittedName>
</protein>
<name>A0A0K8P1M8_PISS1</name>
<evidence type="ECO:0000256" key="1">
    <source>
        <dbReference type="SAM" id="MobiDB-lite"/>
    </source>
</evidence>
<dbReference type="AlphaFoldDB" id="A0A0K8P1M8"/>
<gene>
    <name evidence="2" type="ORF">ISF6_2407</name>
</gene>
<keyword evidence="3" id="KW-1185">Reference proteome</keyword>
<reference evidence="3" key="1">
    <citation type="submission" date="2015-07" db="EMBL/GenBank/DDBJ databases">
        <title>Discovery of a poly(ethylene terephthalate assimilation.</title>
        <authorList>
            <person name="Yoshida S."/>
            <person name="Hiraga K."/>
            <person name="Takehana T."/>
            <person name="Taniguchi I."/>
            <person name="Yamaji H."/>
            <person name="Maeda Y."/>
            <person name="Toyohara K."/>
            <person name="Miyamoto K."/>
            <person name="Kimura Y."/>
            <person name="Oda K."/>
        </authorList>
    </citation>
    <scope>NUCLEOTIDE SEQUENCE [LARGE SCALE GENOMIC DNA]</scope>
    <source>
        <strain evidence="3">NBRC 110686 / TISTR 2288 / 201-F6</strain>
    </source>
</reference>
<reference evidence="2 3" key="2">
    <citation type="journal article" date="2016" name="Science">
        <title>A bacterium that degrades and assimilates poly(ethylene terephthalate).</title>
        <authorList>
            <person name="Yoshida S."/>
            <person name="Hiraga K."/>
            <person name="Takehana T."/>
            <person name="Taniguchi I."/>
            <person name="Yamaji H."/>
            <person name="Maeda Y."/>
            <person name="Toyohara K."/>
            <person name="Miyamoto K."/>
            <person name="Kimura Y."/>
            <person name="Oda K."/>
        </authorList>
    </citation>
    <scope>NUCLEOTIDE SEQUENCE [LARGE SCALE GENOMIC DNA]</scope>
    <source>
        <strain evidence="3">NBRC 110686 / TISTR 2288 / 201-F6</strain>
    </source>
</reference>
<feature type="compositionally biased region" description="Gly residues" evidence="1">
    <location>
        <begin position="15"/>
        <end position="25"/>
    </location>
</feature>
<evidence type="ECO:0000313" key="2">
    <source>
        <dbReference type="EMBL" id="GAP36567.1"/>
    </source>
</evidence>